<organism evidence="1">
    <name type="scientific">Apis cerana</name>
    <name type="common">Indian honeybee</name>
    <dbReference type="NCBI Taxonomy" id="7461"/>
    <lineage>
        <taxon>Eukaryota</taxon>
        <taxon>Metazoa</taxon>
        <taxon>Ecdysozoa</taxon>
        <taxon>Arthropoda</taxon>
        <taxon>Hexapoda</taxon>
        <taxon>Insecta</taxon>
        <taxon>Pterygota</taxon>
        <taxon>Neoptera</taxon>
        <taxon>Endopterygota</taxon>
        <taxon>Hymenoptera</taxon>
        <taxon>Apocrita</taxon>
        <taxon>Aculeata</taxon>
        <taxon>Apoidea</taxon>
        <taxon>Anthophila</taxon>
        <taxon>Apidae</taxon>
        <taxon>Apis</taxon>
    </lineage>
</organism>
<proteinExistence type="evidence at transcript level"/>
<dbReference type="GO" id="GO:0016491">
    <property type="term" value="F:oxidoreductase activity"/>
    <property type="evidence" value="ECO:0007669"/>
    <property type="project" value="InterPro"/>
</dbReference>
<reference evidence="1" key="1">
    <citation type="submission" date="2011-11" db="EMBL/GenBank/DDBJ databases">
        <title>Decoding the brain transcriptome of the Eastern honeybee (Apis cerana) based on pyrosequencing.</title>
        <authorList>
            <person name="Sun L."/>
            <person name="Zheng H."/>
            <person name="Wang Y."/>
            <person name="Xie X."/>
            <person name="Zhu Y."/>
            <person name="Gu W."/>
            <person name="Wang S."/>
        </authorList>
    </citation>
    <scope>NUCLEOTIDE SEQUENCE</scope>
    <source>
        <tissue evidence="1">Brain</tissue>
    </source>
</reference>
<gene>
    <name evidence="1" type="ORF">ACCB15011</name>
</gene>
<name>V9IMW2_APICE</name>
<dbReference type="GO" id="GO:0007624">
    <property type="term" value="P:ultradian rhythm"/>
    <property type="evidence" value="ECO:0007669"/>
    <property type="project" value="InterPro"/>
</dbReference>
<evidence type="ECO:0000313" key="1">
    <source>
        <dbReference type="EMBL" id="AEY62019.1"/>
    </source>
</evidence>
<protein>
    <submittedName>
        <fullName evidence="1">Uncharacterized protein</fullName>
    </submittedName>
</protein>
<dbReference type="AlphaFoldDB" id="V9IMW2"/>
<dbReference type="GO" id="GO:0009897">
    <property type="term" value="C:external side of plasma membrane"/>
    <property type="evidence" value="ECO:0007669"/>
    <property type="project" value="InterPro"/>
</dbReference>
<accession>V9IMW2</accession>
<dbReference type="InterPro" id="IPR038876">
    <property type="entry name" value="ENOX"/>
</dbReference>
<sequence>MQHATMSSTVSQIERVFTAASHKKVWDHFTKAQRKNIEMWKKQSSVCICIPTLVARVHYVTFFYD</sequence>
<dbReference type="PANTHER" id="PTHR16001">
    <property type="entry name" value="ECTO-NOX DISULFIDE-THIOL EXCHANGER"/>
    <property type="match status" value="1"/>
</dbReference>
<dbReference type="PANTHER" id="PTHR16001:SF4">
    <property type="entry name" value="ECTO-NOX DISULFIDE-THIOL EXCHANGER 1-LIKE PROTEIN"/>
    <property type="match status" value="1"/>
</dbReference>
<dbReference type="EMBL" id="JR053790">
    <property type="protein sequence ID" value="AEY62019.1"/>
    <property type="molecule type" value="mRNA"/>
</dbReference>